<dbReference type="Proteomes" id="UP000230002">
    <property type="component" value="Unassembled WGS sequence"/>
</dbReference>
<evidence type="ECO:0000313" key="1">
    <source>
        <dbReference type="EMBL" id="PIL33054.1"/>
    </source>
</evidence>
<dbReference type="EMBL" id="AYKW01000008">
    <property type="protein sequence ID" value="PIL33054.1"/>
    <property type="molecule type" value="Genomic_DNA"/>
</dbReference>
<proteinExistence type="predicted"/>
<sequence>MQVRKSGEKMDRSSIKQAGIQLGAAFRFKLEGDLLDNRDKPWGRIEELAEGPQLLVRLDNDTAEKMDSRTR</sequence>
<dbReference type="AlphaFoldDB" id="A0A2G8SH07"/>
<accession>A0A2G8SH07</accession>
<name>A0A2G8SH07_9APHY</name>
<gene>
    <name evidence="1" type="ORF">GSI_04503</name>
</gene>
<reference evidence="1 2" key="1">
    <citation type="journal article" date="2015" name="Sci. Rep.">
        <title>Chromosome-level genome map provides insights into diverse defense mechanisms in the medicinal fungus Ganoderma sinense.</title>
        <authorList>
            <person name="Zhu Y."/>
            <person name="Xu J."/>
            <person name="Sun C."/>
            <person name="Zhou S."/>
            <person name="Xu H."/>
            <person name="Nelson D.R."/>
            <person name="Qian J."/>
            <person name="Song J."/>
            <person name="Luo H."/>
            <person name="Xiang L."/>
            <person name="Li Y."/>
            <person name="Xu Z."/>
            <person name="Ji A."/>
            <person name="Wang L."/>
            <person name="Lu S."/>
            <person name="Hayward A."/>
            <person name="Sun W."/>
            <person name="Li X."/>
            <person name="Schwartz D.C."/>
            <person name="Wang Y."/>
            <person name="Chen S."/>
        </authorList>
    </citation>
    <scope>NUCLEOTIDE SEQUENCE [LARGE SCALE GENOMIC DNA]</scope>
    <source>
        <strain evidence="1 2">ZZ0214-1</strain>
    </source>
</reference>
<organism evidence="1 2">
    <name type="scientific">Ganoderma sinense ZZ0214-1</name>
    <dbReference type="NCBI Taxonomy" id="1077348"/>
    <lineage>
        <taxon>Eukaryota</taxon>
        <taxon>Fungi</taxon>
        <taxon>Dikarya</taxon>
        <taxon>Basidiomycota</taxon>
        <taxon>Agaricomycotina</taxon>
        <taxon>Agaricomycetes</taxon>
        <taxon>Polyporales</taxon>
        <taxon>Polyporaceae</taxon>
        <taxon>Ganoderma</taxon>
    </lineage>
</organism>
<keyword evidence="2" id="KW-1185">Reference proteome</keyword>
<comment type="caution">
    <text evidence="1">The sequence shown here is derived from an EMBL/GenBank/DDBJ whole genome shotgun (WGS) entry which is preliminary data.</text>
</comment>
<evidence type="ECO:0000313" key="2">
    <source>
        <dbReference type="Proteomes" id="UP000230002"/>
    </source>
</evidence>
<protein>
    <submittedName>
        <fullName evidence="1">Uncharacterized protein</fullName>
    </submittedName>
</protein>